<dbReference type="SUPFAM" id="SSF109604">
    <property type="entry name" value="HD-domain/PDEase-like"/>
    <property type="match status" value="1"/>
</dbReference>
<evidence type="ECO:0000313" key="4">
    <source>
        <dbReference type="Proteomes" id="UP000000442"/>
    </source>
</evidence>
<dbReference type="KEGG" id="dat:HRM2_11910"/>
<dbReference type="PANTHER" id="PTHR33525">
    <property type="match status" value="1"/>
</dbReference>
<dbReference type="AlphaFoldDB" id="C0QLZ7"/>
<dbReference type="RefSeq" id="WP_015903092.1">
    <property type="nucleotide sequence ID" value="NC_012108.1"/>
</dbReference>
<accession>C0QLZ7</accession>
<dbReference type="Proteomes" id="UP000000442">
    <property type="component" value="Chromosome"/>
</dbReference>
<sequence length="348" mass="38682">MNIQKQTQVEENIANSITLSILDADFKFPPMPANGSKLMALVQKPVNEIDISSFVQLIEPDPGLFSMVLQLANSIYFREQDEIFSLRAAIVRVGLQETIHSVNLYFFQRMLPEIPEIAGFSTKDYWAFSWACATAAKRLGHPNLNMNALAGELYLGGLLHGIGKLILAIHHPAEFSKCVRKAREAGCSLHEVELDQFGTTDALVASKLMTIWNIPSRICKGVEFHQEPDSAPKEYRDIAALIQFAYYIAGVSGIGSNGDGALMDLKSTWLSRQTGLQLSKKENQERIIKEILISLNKKSESVTGISPQPKERSSEQKTAAAKHKNEPEKISSPLKKKGLLGWLKSLFR</sequence>
<dbReference type="HOGENOM" id="CLU_796258_0_0_7"/>
<protein>
    <submittedName>
        <fullName evidence="3">Metal dependent phosphohydrolase (HD domain protein)</fullName>
    </submittedName>
</protein>
<reference evidence="3 4" key="1">
    <citation type="journal article" date="2009" name="Environ. Microbiol.">
        <title>Genome sequence of Desulfobacterium autotrophicum HRM2, a marine sulfate reducer oxidizing organic carbon completely to carbon dioxide.</title>
        <authorList>
            <person name="Strittmatter A.W."/>
            <person name="Liesegang H."/>
            <person name="Rabus R."/>
            <person name="Decker I."/>
            <person name="Amann J."/>
            <person name="Andres S."/>
            <person name="Henne A."/>
            <person name="Fricke W.F."/>
            <person name="Martinez-Arias R."/>
            <person name="Bartels D."/>
            <person name="Goesmann A."/>
            <person name="Krause L."/>
            <person name="Puehler A."/>
            <person name="Klenk H.P."/>
            <person name="Richter M."/>
            <person name="Schuler M."/>
            <person name="Gloeckner F.O."/>
            <person name="Meyerdierks A."/>
            <person name="Gottschalk G."/>
            <person name="Amann R."/>
        </authorList>
    </citation>
    <scope>NUCLEOTIDE SEQUENCE [LARGE SCALE GENOMIC DNA]</scope>
    <source>
        <strain evidence="4">ATCC 43914 / DSM 3382 / HRM2</strain>
    </source>
</reference>
<dbReference type="InterPro" id="IPR052340">
    <property type="entry name" value="RNase_Y/CdgJ"/>
</dbReference>
<proteinExistence type="predicted"/>
<feature type="domain" description="HDOD" evidence="2">
    <location>
        <begin position="28"/>
        <end position="228"/>
    </location>
</feature>
<feature type="region of interest" description="Disordered" evidence="1">
    <location>
        <begin position="302"/>
        <end position="333"/>
    </location>
</feature>
<dbReference type="STRING" id="177437.HRM2_11910"/>
<evidence type="ECO:0000256" key="1">
    <source>
        <dbReference type="SAM" id="MobiDB-lite"/>
    </source>
</evidence>
<keyword evidence="4" id="KW-1185">Reference proteome</keyword>
<dbReference type="OrthoDB" id="5413504at2"/>
<dbReference type="eggNOG" id="COG1639">
    <property type="taxonomic scope" value="Bacteria"/>
</dbReference>
<evidence type="ECO:0000259" key="2">
    <source>
        <dbReference type="PROSITE" id="PS51833"/>
    </source>
</evidence>
<dbReference type="EMBL" id="CP001087">
    <property type="protein sequence ID" value="ACN14303.1"/>
    <property type="molecule type" value="Genomic_DNA"/>
</dbReference>
<dbReference type="Pfam" id="PF08668">
    <property type="entry name" value="HDOD"/>
    <property type="match status" value="1"/>
</dbReference>
<dbReference type="PANTHER" id="PTHR33525:SF3">
    <property type="entry name" value="RIBONUCLEASE Y"/>
    <property type="match status" value="1"/>
</dbReference>
<dbReference type="PROSITE" id="PS51833">
    <property type="entry name" value="HDOD"/>
    <property type="match status" value="1"/>
</dbReference>
<dbReference type="InterPro" id="IPR013976">
    <property type="entry name" value="HDOD"/>
</dbReference>
<gene>
    <name evidence="3" type="ordered locus">HRM2_11910</name>
</gene>
<evidence type="ECO:0000313" key="3">
    <source>
        <dbReference type="EMBL" id="ACN14303.1"/>
    </source>
</evidence>
<organism evidence="3 4">
    <name type="scientific">Desulforapulum autotrophicum (strain ATCC 43914 / DSM 3382 / VKM B-1955 / HRM2)</name>
    <name type="common">Desulfobacterium autotrophicum</name>
    <dbReference type="NCBI Taxonomy" id="177437"/>
    <lineage>
        <taxon>Bacteria</taxon>
        <taxon>Pseudomonadati</taxon>
        <taxon>Thermodesulfobacteriota</taxon>
        <taxon>Desulfobacteria</taxon>
        <taxon>Desulfobacterales</taxon>
        <taxon>Desulfobacteraceae</taxon>
        <taxon>Desulforapulum</taxon>
    </lineage>
</organism>
<dbReference type="Gene3D" id="1.10.3210.10">
    <property type="entry name" value="Hypothetical protein af1432"/>
    <property type="match status" value="1"/>
</dbReference>
<name>C0QLZ7_DESAH</name>